<accession>A0AA88YHQ7</accession>
<protein>
    <submittedName>
        <fullName evidence="1">Uncharacterized protein</fullName>
    </submittedName>
</protein>
<evidence type="ECO:0000313" key="1">
    <source>
        <dbReference type="EMBL" id="KAK3105092.1"/>
    </source>
</evidence>
<gene>
    <name evidence="1" type="ORF">FSP39_017143</name>
</gene>
<dbReference type="Proteomes" id="UP001186944">
    <property type="component" value="Unassembled WGS sequence"/>
</dbReference>
<proteinExistence type="predicted"/>
<keyword evidence="2" id="KW-1185">Reference proteome</keyword>
<name>A0AA88YHQ7_PINIB</name>
<reference evidence="1" key="1">
    <citation type="submission" date="2019-08" db="EMBL/GenBank/DDBJ databases">
        <title>The improved chromosome-level genome for the pearl oyster Pinctada fucata martensii using PacBio sequencing and Hi-C.</title>
        <authorList>
            <person name="Zheng Z."/>
        </authorList>
    </citation>
    <scope>NUCLEOTIDE SEQUENCE</scope>
    <source>
        <strain evidence="1">ZZ-2019</strain>
        <tissue evidence="1">Adductor muscle</tissue>
    </source>
</reference>
<comment type="caution">
    <text evidence="1">The sequence shown here is derived from an EMBL/GenBank/DDBJ whole genome shotgun (WGS) entry which is preliminary data.</text>
</comment>
<dbReference type="EMBL" id="VSWD01000004">
    <property type="protein sequence ID" value="KAK3105092.1"/>
    <property type="molecule type" value="Genomic_DNA"/>
</dbReference>
<dbReference type="AlphaFoldDB" id="A0AA88YHQ7"/>
<sequence>MFTSLDPLLRTLHFDDIQFLALTLNSPRTRIIQDMMDSETLTDTSSDIDDMFTFDDNLPDVPTGIPTDIETMDPNTCDDWEVFDGSVCVCADYSESRCTGAGGMVCDVHGGKHDSLCVFALEMCHGDVSLDENIVSCGLCDVLRLVDESEMNSPSVSPGDIDDEEFELEDPTNKTHLVYRSTKSQLMVFFDETVHRWVIGEQHDVDSLIAMVQEEYVDFPQDSQAGFLVATSNGTDVTWEINPTMRLNCVNRKISTKRPDKRFLVTLVVVAVVATTTAYTLRKIQEKKGCLYYPSVCRLRDELKKKLEPEVKKLQSDFKKSYGDIAKFKNEVESSTEVVMDIKDRLVSVKELTLN</sequence>
<evidence type="ECO:0000313" key="2">
    <source>
        <dbReference type="Proteomes" id="UP001186944"/>
    </source>
</evidence>
<organism evidence="1 2">
    <name type="scientific">Pinctada imbricata</name>
    <name type="common">Atlantic pearl-oyster</name>
    <name type="synonym">Pinctada martensii</name>
    <dbReference type="NCBI Taxonomy" id="66713"/>
    <lineage>
        <taxon>Eukaryota</taxon>
        <taxon>Metazoa</taxon>
        <taxon>Spiralia</taxon>
        <taxon>Lophotrochozoa</taxon>
        <taxon>Mollusca</taxon>
        <taxon>Bivalvia</taxon>
        <taxon>Autobranchia</taxon>
        <taxon>Pteriomorphia</taxon>
        <taxon>Pterioida</taxon>
        <taxon>Pterioidea</taxon>
        <taxon>Pteriidae</taxon>
        <taxon>Pinctada</taxon>
    </lineage>
</organism>